<keyword evidence="2 6" id="KW-0812">Transmembrane</keyword>
<dbReference type="RefSeq" id="WP_012963917.1">
    <property type="nucleotide sequence ID" value="NC_013799.1"/>
</dbReference>
<gene>
    <name evidence="7" type="primary">rodA</name>
    <name evidence="7" type="ordered locus">HTH_1284</name>
</gene>
<feature type="transmembrane region" description="Helical" evidence="6">
    <location>
        <begin position="174"/>
        <end position="193"/>
    </location>
</feature>
<dbReference type="PATRIC" id="fig|608538.5.peg.1302"/>
<feature type="transmembrane region" description="Helical" evidence="6">
    <location>
        <begin position="127"/>
        <end position="145"/>
    </location>
</feature>
<dbReference type="Pfam" id="PF01098">
    <property type="entry name" value="FTSW_RODA_SPOVE"/>
    <property type="match status" value="1"/>
</dbReference>
<comment type="subcellular location">
    <subcellularLocation>
        <location evidence="1">Membrane</location>
        <topology evidence="1">Multi-pass membrane protein</topology>
    </subcellularLocation>
</comment>
<dbReference type="PANTHER" id="PTHR30474">
    <property type="entry name" value="CELL CYCLE PROTEIN"/>
    <property type="match status" value="1"/>
</dbReference>
<protein>
    <submittedName>
        <fullName evidence="7">Rod shape determining protein</fullName>
    </submittedName>
</protein>
<evidence type="ECO:0000256" key="1">
    <source>
        <dbReference type="ARBA" id="ARBA00004141"/>
    </source>
</evidence>
<feature type="transmembrane region" description="Helical" evidence="6">
    <location>
        <begin position="295"/>
        <end position="322"/>
    </location>
</feature>
<evidence type="ECO:0000256" key="6">
    <source>
        <dbReference type="SAM" id="Phobius"/>
    </source>
</evidence>
<dbReference type="PANTHER" id="PTHR30474:SF1">
    <property type="entry name" value="PEPTIDOGLYCAN GLYCOSYLTRANSFERASE MRDB"/>
    <property type="match status" value="1"/>
</dbReference>
<dbReference type="NCBIfam" id="TIGR02210">
    <property type="entry name" value="rodA_shape"/>
    <property type="match status" value="1"/>
</dbReference>
<feature type="transmembrane region" description="Helical" evidence="6">
    <location>
        <begin position="328"/>
        <end position="350"/>
    </location>
</feature>
<feature type="transmembrane region" description="Helical" evidence="6">
    <location>
        <begin position="151"/>
        <end position="167"/>
    </location>
</feature>
<reference evidence="7 8" key="1">
    <citation type="journal article" date="2010" name="J. Bacteriol.">
        <title>Complete genome sequence of the thermophilic, obligately chemolithoautotrophic hydrogen-oxidizing bacterium Hydrogenobacter thermophilus TK-6.</title>
        <authorList>
            <person name="Arai H."/>
            <person name="Kanbe H."/>
            <person name="Ishii M."/>
            <person name="Igarashi Y."/>
        </authorList>
    </citation>
    <scope>NUCLEOTIDE SEQUENCE [LARGE SCALE GENOMIC DNA]</scope>
    <source>
        <strain evidence="8">DSM 6534 / IAM 12695 / TK-6 [Tokyo]</strain>
    </source>
</reference>
<evidence type="ECO:0000313" key="7">
    <source>
        <dbReference type="EMBL" id="BAI69737.1"/>
    </source>
</evidence>
<dbReference type="GO" id="GO:0015648">
    <property type="term" value="F:lipid-linked peptidoglycan transporter activity"/>
    <property type="evidence" value="ECO:0007669"/>
    <property type="project" value="TreeGrafter"/>
</dbReference>
<sequence length="364" mass="41048">MRLKGIDPVLMMALVLVQLIGFLGVFSATYKDGISPLFLKQFLYTVLGWIMLIVITFTNFRMLYDMAPVIYMLNLFFLVLVPLFGKTVYGAKRWLDLGPFSLQPSEFMKFSLLLFITYILGHTKKSVSKESVILMLAFLIPAILTLKQPDLGTAISYGIILLSLLFFKGVRLRFFFALGFLLLVLSPLVWHFLKDYQRERIMAVIDPYADYAGSGYQLIQSVIAVGSGGIVGKGLLKGTQSHLLFLPEKHTDFIFSVIAEEGGFVLSLLLLSLYFLLIYRLITYGMRIYDGNQRLFLGGAVSLLLFQVFVNLMMTMGLMPVVGIPLPFVSFGGSSVLTFSMLLGVCFSIVREYRLKDIHFEEKL</sequence>
<keyword evidence="3" id="KW-0133">Cell shape</keyword>
<feature type="transmembrane region" description="Helical" evidence="6">
    <location>
        <begin position="37"/>
        <end position="57"/>
    </location>
</feature>
<dbReference type="eggNOG" id="COG0772">
    <property type="taxonomic scope" value="Bacteria"/>
</dbReference>
<evidence type="ECO:0000256" key="3">
    <source>
        <dbReference type="ARBA" id="ARBA00022960"/>
    </source>
</evidence>
<evidence type="ECO:0000313" key="8">
    <source>
        <dbReference type="Proteomes" id="UP000002574"/>
    </source>
</evidence>
<dbReference type="GO" id="GO:0051301">
    <property type="term" value="P:cell division"/>
    <property type="evidence" value="ECO:0007669"/>
    <property type="project" value="InterPro"/>
</dbReference>
<keyword evidence="4 6" id="KW-1133">Transmembrane helix</keyword>
<dbReference type="AlphaFoldDB" id="D3DIT5"/>
<evidence type="ECO:0000256" key="2">
    <source>
        <dbReference type="ARBA" id="ARBA00022692"/>
    </source>
</evidence>
<feature type="transmembrane region" description="Helical" evidence="6">
    <location>
        <begin position="101"/>
        <end position="120"/>
    </location>
</feature>
<dbReference type="OrthoDB" id="9812661at2"/>
<dbReference type="KEGG" id="hth:HTH_1284"/>
<keyword evidence="8" id="KW-1185">Reference proteome</keyword>
<feature type="transmembrane region" description="Helical" evidence="6">
    <location>
        <begin position="69"/>
        <end position="89"/>
    </location>
</feature>
<dbReference type="InterPro" id="IPR001182">
    <property type="entry name" value="FtsW/RodA"/>
</dbReference>
<dbReference type="EMBL" id="AP011112">
    <property type="protein sequence ID" value="BAI69737.1"/>
    <property type="molecule type" value="Genomic_DNA"/>
</dbReference>
<dbReference type="KEGG" id="hte:Hydth_1276"/>
<dbReference type="Proteomes" id="UP000002574">
    <property type="component" value="Chromosome"/>
</dbReference>
<dbReference type="InterPro" id="IPR011923">
    <property type="entry name" value="RodA/MrdB"/>
</dbReference>
<name>D3DIT5_HYDTT</name>
<keyword evidence="5 6" id="KW-0472">Membrane</keyword>
<organism evidence="7 8">
    <name type="scientific">Hydrogenobacter thermophilus (strain DSM 6534 / IAM 12695 / TK-6)</name>
    <dbReference type="NCBI Taxonomy" id="608538"/>
    <lineage>
        <taxon>Bacteria</taxon>
        <taxon>Pseudomonadati</taxon>
        <taxon>Aquificota</taxon>
        <taxon>Aquificia</taxon>
        <taxon>Aquificales</taxon>
        <taxon>Aquificaceae</taxon>
        <taxon>Hydrogenobacter</taxon>
    </lineage>
</organism>
<evidence type="ECO:0000256" key="4">
    <source>
        <dbReference type="ARBA" id="ARBA00022989"/>
    </source>
</evidence>
<feature type="transmembrane region" description="Helical" evidence="6">
    <location>
        <begin position="264"/>
        <end position="283"/>
    </location>
</feature>
<dbReference type="GO" id="GO:0032153">
    <property type="term" value="C:cell division site"/>
    <property type="evidence" value="ECO:0007669"/>
    <property type="project" value="TreeGrafter"/>
</dbReference>
<dbReference type="GO" id="GO:0005886">
    <property type="term" value="C:plasma membrane"/>
    <property type="evidence" value="ECO:0007669"/>
    <property type="project" value="TreeGrafter"/>
</dbReference>
<accession>D3DIT5</accession>
<dbReference type="GO" id="GO:0008360">
    <property type="term" value="P:regulation of cell shape"/>
    <property type="evidence" value="ECO:0007669"/>
    <property type="project" value="UniProtKB-KW"/>
</dbReference>
<proteinExistence type="predicted"/>
<evidence type="ECO:0000256" key="5">
    <source>
        <dbReference type="ARBA" id="ARBA00023136"/>
    </source>
</evidence>
<dbReference type="STRING" id="608538.HTH_1284"/>